<feature type="coiled-coil region" evidence="1">
    <location>
        <begin position="220"/>
        <end position="309"/>
    </location>
</feature>
<reference evidence="3" key="1">
    <citation type="journal article" date="2021" name="PeerJ">
        <title>Extensive microbial diversity within the chicken gut microbiome revealed by metagenomics and culture.</title>
        <authorList>
            <person name="Gilroy R."/>
            <person name="Ravi A."/>
            <person name="Getino M."/>
            <person name="Pursley I."/>
            <person name="Horton D.L."/>
            <person name="Alikhan N.F."/>
            <person name="Baker D."/>
            <person name="Gharbi K."/>
            <person name="Hall N."/>
            <person name="Watson M."/>
            <person name="Adriaenssens E.M."/>
            <person name="Foster-Nyarko E."/>
            <person name="Jarju S."/>
            <person name="Secka A."/>
            <person name="Antonio M."/>
            <person name="Oren A."/>
            <person name="Chaudhuri R.R."/>
            <person name="La Ragione R."/>
            <person name="Hildebrand F."/>
            <person name="Pallen M.J."/>
        </authorList>
    </citation>
    <scope>NUCLEOTIDE SEQUENCE</scope>
    <source>
        <strain evidence="3">ChiHjej13B12-4958</strain>
    </source>
</reference>
<feature type="coiled-coil region" evidence="1">
    <location>
        <begin position="656"/>
        <end position="683"/>
    </location>
</feature>
<accession>A0A9D2QGS8</accession>
<evidence type="ECO:0000313" key="4">
    <source>
        <dbReference type="Proteomes" id="UP000823858"/>
    </source>
</evidence>
<dbReference type="PANTHER" id="PTHR41259">
    <property type="entry name" value="DOUBLE-STRAND BREAK REPAIR RAD50 ATPASE, PUTATIVE-RELATED"/>
    <property type="match status" value="1"/>
</dbReference>
<dbReference type="InterPro" id="IPR027417">
    <property type="entry name" value="P-loop_NTPase"/>
</dbReference>
<dbReference type="EMBL" id="DWVP01000016">
    <property type="protein sequence ID" value="HJC85262.1"/>
    <property type="molecule type" value="Genomic_DNA"/>
</dbReference>
<protein>
    <submittedName>
        <fullName evidence="3">AAA family ATPase</fullName>
    </submittedName>
</protein>
<organism evidence="3 4">
    <name type="scientific">Candidatus Corynebacterium faecigallinarum</name>
    <dbReference type="NCBI Taxonomy" id="2838528"/>
    <lineage>
        <taxon>Bacteria</taxon>
        <taxon>Bacillati</taxon>
        <taxon>Actinomycetota</taxon>
        <taxon>Actinomycetes</taxon>
        <taxon>Mycobacteriales</taxon>
        <taxon>Corynebacteriaceae</taxon>
        <taxon>Corynebacterium</taxon>
    </lineage>
</organism>
<dbReference type="InterPro" id="IPR038734">
    <property type="entry name" value="YhaN_AAA"/>
</dbReference>
<sequence>MLKITSLTLDHVAGVTHATVTVPEKGVMVVHGPNERGKSTVLKALRLLLSDTLFSSGKREVRELKDVSADEPPTITAELTVGEHELRITKAYKQGSGRCELTVTAPRTENLTGREASDRFAEILAQEVDADLLDALTIEQGKSMEMLVAAGLGPLEQALVAAPGADGDQDGPRSGEAGAVSSVASVSSAASAADTTSLIDRIEKERKRYFTPTGRPTGELDAAQKAVTAAQAEHDEADVRYGQAQGLIEELGRLRADRDDIMRQQPEAEASAEKAEAELTAGREVHAVLERHRAAVAQATDVLEVAEQRQQVRSEKSAELDVATEAVTTAAQQVEEATEAATLEKQQESEVRAKWEQARRTTAVATAYVNYLAAVRDNVRVRQSCEDLATQQKAAAEISERLGAAETTVSENPVTLDTVAELHRLAADRRRADGVRDAAATTVQISGPGGGRITVDGETTELDTDGLTVGVTARREFGVGDYRVSVTPALDLKDIDDDVARAQAALARALADLGVGSIEDAEALAESRRVAVETVTELRLELGTATGGLSVTELEAKAQQLETEVVDTAASIDAARESVLAADPDSTVDEQLLPGLGALRAGGTGADAVADGDSNADADTVDLAKVRRVVVDSDKQADRLREDLDNIVKAGAVFRLASREADLERETERRERLDKALTQARSEISDEDLQQAVDTARTSLDTARTALQDAIAELGEGAGGESGLVDLEVLEGLAAGATTRVERLRERAEAIGHEISRANGALGEHAGVAERREEASTNLERVSRQLRSVQERATAADLLYTTVEAARADARQRYEAPFRASFEKLARTLYGRWVEFEFNEDLTVARRILDGTSLATSQLSGGAQEQIAVLSRLAVADIIGGGEAVPIVIDDALGFSDAGRAQRMNLVLAQLAAYHQIIVLTCDPSRFDSVPGALAVSMDSLRAAA</sequence>
<evidence type="ECO:0000256" key="1">
    <source>
        <dbReference type="SAM" id="Coils"/>
    </source>
</evidence>
<comment type="caution">
    <text evidence="3">The sequence shown here is derived from an EMBL/GenBank/DDBJ whole genome shotgun (WGS) entry which is preliminary data.</text>
</comment>
<dbReference type="SUPFAM" id="SSF52540">
    <property type="entry name" value="P-loop containing nucleoside triphosphate hydrolases"/>
    <property type="match status" value="1"/>
</dbReference>
<dbReference type="AlphaFoldDB" id="A0A9D2QGS8"/>
<dbReference type="PANTHER" id="PTHR41259:SF1">
    <property type="entry name" value="DOUBLE-STRAND BREAK REPAIR RAD50 ATPASE, PUTATIVE-RELATED"/>
    <property type="match status" value="1"/>
</dbReference>
<dbReference type="Pfam" id="PF13514">
    <property type="entry name" value="AAA_27"/>
    <property type="match status" value="1"/>
</dbReference>
<feature type="domain" description="YhaN AAA" evidence="2">
    <location>
        <begin position="3"/>
        <end position="49"/>
    </location>
</feature>
<gene>
    <name evidence="3" type="ORF">H9751_06935</name>
</gene>
<keyword evidence="1" id="KW-0175">Coiled coil</keyword>
<dbReference type="Proteomes" id="UP000823858">
    <property type="component" value="Unassembled WGS sequence"/>
</dbReference>
<dbReference type="Gene3D" id="3.40.50.300">
    <property type="entry name" value="P-loop containing nucleotide triphosphate hydrolases"/>
    <property type="match status" value="2"/>
</dbReference>
<evidence type="ECO:0000313" key="3">
    <source>
        <dbReference type="EMBL" id="HJC85262.1"/>
    </source>
</evidence>
<evidence type="ECO:0000259" key="2">
    <source>
        <dbReference type="Pfam" id="PF13514"/>
    </source>
</evidence>
<reference evidence="3" key="2">
    <citation type="submission" date="2021-04" db="EMBL/GenBank/DDBJ databases">
        <authorList>
            <person name="Gilroy R."/>
        </authorList>
    </citation>
    <scope>NUCLEOTIDE SEQUENCE</scope>
    <source>
        <strain evidence="3">ChiHjej13B12-4958</strain>
    </source>
</reference>
<proteinExistence type="predicted"/>
<name>A0A9D2QGS8_9CORY</name>